<sequence length="123" mass="14061">MIWPRSLSLKLGNVRREAELAQLLYNVPPLYHLSEGRLKERLPIIVRQQAFFQPLHERLGTQELTSFRPDDRKLQEAVFADGTRLIGNISGDLREVEARTIGAYTIITLGDGRLIGSYQSRED</sequence>
<evidence type="ECO:0000313" key="1">
    <source>
        <dbReference type="EMBL" id="UUP18020.1"/>
    </source>
</evidence>
<dbReference type="Pfam" id="PF11308">
    <property type="entry name" value="Glyco_hydro_129"/>
    <property type="match status" value="1"/>
</dbReference>
<dbReference type="RefSeq" id="WP_338530291.1">
    <property type="nucleotide sequence ID" value="NZ_CP030941.1"/>
</dbReference>
<evidence type="ECO:0008006" key="3">
    <source>
        <dbReference type="Google" id="ProtNLM"/>
    </source>
</evidence>
<evidence type="ECO:0000313" key="2">
    <source>
        <dbReference type="Proteomes" id="UP001342418"/>
    </source>
</evidence>
<proteinExistence type="predicted"/>
<gene>
    <name evidence="1" type="ORF">NTH_02496</name>
</gene>
<accession>A0ABY5MJ36</accession>
<protein>
    <recommendedName>
        <fullName evidence="3">DUF4440 domain-containing protein</fullName>
    </recommendedName>
</protein>
<dbReference type="EMBL" id="CP030941">
    <property type="protein sequence ID" value="UUP18020.1"/>
    <property type="molecule type" value="Genomic_DNA"/>
</dbReference>
<dbReference type="InterPro" id="IPR021459">
    <property type="entry name" value="GH101-related"/>
</dbReference>
<keyword evidence="2" id="KW-1185">Reference proteome</keyword>
<name>A0ABY5MJ36_9HYPH</name>
<dbReference type="Proteomes" id="UP001342418">
    <property type="component" value="Chromosome"/>
</dbReference>
<organism evidence="1 2">
    <name type="scientific">Nitratireductor thuwali</name>
    <dbReference type="NCBI Taxonomy" id="2267699"/>
    <lineage>
        <taxon>Bacteria</taxon>
        <taxon>Pseudomonadati</taxon>
        <taxon>Pseudomonadota</taxon>
        <taxon>Alphaproteobacteria</taxon>
        <taxon>Hyphomicrobiales</taxon>
        <taxon>Phyllobacteriaceae</taxon>
        <taxon>Nitratireductor</taxon>
    </lineage>
</organism>
<reference evidence="1 2" key="1">
    <citation type="submission" date="2018-07" db="EMBL/GenBank/DDBJ databases">
        <title>Genome sequence of Nitratireductor thuwali#1536.</title>
        <authorList>
            <person name="Michoud G."/>
            <person name="Merlino G."/>
            <person name="Sefrji F.O."/>
            <person name="Daffonchio D."/>
        </authorList>
    </citation>
    <scope>NUCLEOTIDE SEQUENCE [LARGE SCALE GENOMIC DNA]</scope>
    <source>
        <strain evidence="2">Nit1536</strain>
    </source>
</reference>